<proteinExistence type="predicted"/>
<dbReference type="RefSeq" id="WP_386757606.1">
    <property type="nucleotide sequence ID" value="NZ_JBHRXK010000001.1"/>
</dbReference>
<protein>
    <submittedName>
        <fullName evidence="1">PilW family protein</fullName>
    </submittedName>
</protein>
<sequence length="333" mass="35533">MARGLSLIELMIALLLGLLVVGGAIGIFVSNRRAYNATESLSRVQENARVAFEMISRDVREAGGSPCSKNLPTGNVLKDPTTRWWSRWGDGVHGYDSASASAVFKEDAVSNNVVAGTDALDVMTGSAFPGLTVVDNNPDATSNSANFKLNQKPSDAGFHDGDIVMVCDYRQASLLQITNVEDTSATVVHNAGGSQNPGNCSKGLGLPTVCSPNGNRYEYGTNSLLVKLLAARWYVGNNPNGGKSLYRATLQSQTGNATAKAEEVIDGVAGMQLEYLLPGANDYVDATAVATNWPNVIAVRITIQLESDRKDGTDNQTLKRNLEHIVSLRNRNA</sequence>
<dbReference type="Proteomes" id="UP001595740">
    <property type="component" value="Unassembled WGS sequence"/>
</dbReference>
<reference evidence="2" key="1">
    <citation type="journal article" date="2019" name="Int. J. Syst. Evol. Microbiol.">
        <title>The Global Catalogue of Microorganisms (GCM) 10K type strain sequencing project: providing services to taxonomists for standard genome sequencing and annotation.</title>
        <authorList>
            <consortium name="The Broad Institute Genomics Platform"/>
            <consortium name="The Broad Institute Genome Sequencing Center for Infectious Disease"/>
            <person name="Wu L."/>
            <person name="Ma J."/>
        </authorList>
    </citation>
    <scope>NUCLEOTIDE SEQUENCE [LARGE SCALE GENOMIC DNA]</scope>
    <source>
        <strain evidence="2">KCTC 42875</strain>
    </source>
</reference>
<evidence type="ECO:0000313" key="1">
    <source>
        <dbReference type="EMBL" id="MFC3550105.1"/>
    </source>
</evidence>
<name>A0ABV7RL63_9GAMM</name>
<dbReference type="Pfam" id="PF16074">
    <property type="entry name" value="PilW"/>
    <property type="match status" value="1"/>
</dbReference>
<organism evidence="1 2">
    <name type="scientific">Lysobacter cavernae</name>
    <dbReference type="NCBI Taxonomy" id="1685901"/>
    <lineage>
        <taxon>Bacteria</taxon>
        <taxon>Pseudomonadati</taxon>
        <taxon>Pseudomonadota</taxon>
        <taxon>Gammaproteobacteria</taxon>
        <taxon>Lysobacterales</taxon>
        <taxon>Lysobacteraceae</taxon>
        <taxon>Lysobacter</taxon>
    </lineage>
</organism>
<gene>
    <name evidence="1" type="ORF">ACFOLC_03670</name>
</gene>
<evidence type="ECO:0000313" key="2">
    <source>
        <dbReference type="Proteomes" id="UP001595740"/>
    </source>
</evidence>
<dbReference type="InterPro" id="IPR032092">
    <property type="entry name" value="PilW"/>
</dbReference>
<dbReference type="EMBL" id="JBHRXK010000001">
    <property type="protein sequence ID" value="MFC3550105.1"/>
    <property type="molecule type" value="Genomic_DNA"/>
</dbReference>
<accession>A0ABV7RL63</accession>
<comment type="caution">
    <text evidence="1">The sequence shown here is derived from an EMBL/GenBank/DDBJ whole genome shotgun (WGS) entry which is preliminary data.</text>
</comment>
<keyword evidence="2" id="KW-1185">Reference proteome</keyword>